<sequence>MEASLPDPEVGRLLVSCPDGPGIVAAISGFLLARGANIVQSDQQTTDPVGGRFFLRIVFRMPELTTWLPALEEEFGAEVAERFGMSFRMRAASVPTRVALFVSRYDHCLLDLLWRWRRGELPIDVVQVVSNHPDLQKEVATFDVPYAHIPVTRDTKPEAERQQAELLDGRVDLVVLARYMQVLTGGFLERIGVPAINIHHSFLPAFAGAGPYEQAKTRGVKLVGATAHYVTEDLDEGPIIEQDVARISHRDRVADITRRGADVERTVLARAVRWHCEDRVLLDGHSTIVF</sequence>
<evidence type="ECO:0000313" key="7">
    <source>
        <dbReference type="Proteomes" id="UP001370100"/>
    </source>
</evidence>
<dbReference type="PROSITE" id="PS51671">
    <property type="entry name" value="ACT"/>
    <property type="match status" value="1"/>
</dbReference>
<dbReference type="EMBL" id="JBBEGL010000006">
    <property type="protein sequence ID" value="MEJ2889255.1"/>
    <property type="molecule type" value="Genomic_DNA"/>
</dbReference>
<dbReference type="NCBIfam" id="NF004684">
    <property type="entry name" value="PRK06027.1"/>
    <property type="match status" value="1"/>
</dbReference>
<dbReference type="EC" id="3.5.1.10" evidence="3 4"/>
<proteinExistence type="inferred from homology"/>
<dbReference type="InterPro" id="IPR002912">
    <property type="entry name" value="ACT_dom"/>
</dbReference>
<keyword evidence="1 3" id="KW-0554">One-carbon metabolism</keyword>
<dbReference type="PANTHER" id="PTHR42706">
    <property type="entry name" value="FORMYLTETRAHYDROFOLATE DEFORMYLASE"/>
    <property type="match status" value="1"/>
</dbReference>
<dbReference type="InterPro" id="IPR002376">
    <property type="entry name" value="Formyl_transf_N"/>
</dbReference>
<comment type="caution">
    <text evidence="6">The sequence shown here is derived from an EMBL/GenBank/DDBJ whole genome shotgun (WGS) entry which is preliminary data.</text>
</comment>
<evidence type="ECO:0000256" key="4">
    <source>
        <dbReference type="NCBIfam" id="TIGR00655"/>
    </source>
</evidence>
<reference evidence="6 7" key="1">
    <citation type="submission" date="2024-03" db="EMBL/GenBank/DDBJ databases">
        <title>Actinomycetospora sp. OC33-EN06, a novel actinomycete isolated from wild orchid (Aerides multiflora).</title>
        <authorList>
            <person name="Suriyachadkun C."/>
        </authorList>
    </citation>
    <scope>NUCLEOTIDE SEQUENCE [LARGE SCALE GENOMIC DNA]</scope>
    <source>
        <strain evidence="6 7">OC33-EN06</strain>
    </source>
</reference>
<dbReference type="NCBIfam" id="TIGR00655">
    <property type="entry name" value="PurU"/>
    <property type="match status" value="1"/>
</dbReference>
<dbReference type="InterPro" id="IPR044074">
    <property type="entry name" value="PurU_ACT"/>
</dbReference>
<dbReference type="PRINTS" id="PR01575">
    <property type="entry name" value="FFH4HYDRLASE"/>
</dbReference>
<dbReference type="CDD" id="cd08648">
    <property type="entry name" value="FMT_core_Formyl-FH4-Hydrolase_C"/>
    <property type="match status" value="1"/>
</dbReference>
<keyword evidence="3" id="KW-0658">Purine biosynthesis</keyword>
<comment type="pathway">
    <text evidence="3">Purine metabolism; IMP biosynthesis via de novo pathway; formate from 10-formyl-5,6,7,8-tetrahydrofolate: step 1/1.</text>
</comment>
<dbReference type="Pfam" id="PF01842">
    <property type="entry name" value="ACT"/>
    <property type="match status" value="1"/>
</dbReference>
<accession>A0ABU8NA18</accession>
<dbReference type="PIRSF" id="PIRSF036480">
    <property type="entry name" value="FormyFH4_hydr"/>
    <property type="match status" value="1"/>
</dbReference>
<dbReference type="Proteomes" id="UP001370100">
    <property type="component" value="Unassembled WGS sequence"/>
</dbReference>
<dbReference type="InterPro" id="IPR036477">
    <property type="entry name" value="Formyl_transf_N_sf"/>
</dbReference>
<name>A0ABU8NA18_9PSEU</name>
<dbReference type="SUPFAM" id="SSF53328">
    <property type="entry name" value="Formyltransferase"/>
    <property type="match status" value="1"/>
</dbReference>
<dbReference type="InterPro" id="IPR041729">
    <property type="entry name" value="Formyl-FH4-Hydrolase_C"/>
</dbReference>
<protein>
    <recommendedName>
        <fullName evidence="3 4">Formyltetrahydrofolate deformylase</fullName>
        <ecNumber evidence="3 4">3.5.1.10</ecNumber>
    </recommendedName>
    <alternativeName>
        <fullName evidence="3">Formyl-FH(4) hydrolase</fullName>
    </alternativeName>
</protein>
<organism evidence="6 7">
    <name type="scientific">Actinomycetospora aeridis</name>
    <dbReference type="NCBI Taxonomy" id="3129231"/>
    <lineage>
        <taxon>Bacteria</taxon>
        <taxon>Bacillati</taxon>
        <taxon>Actinomycetota</taxon>
        <taxon>Actinomycetes</taxon>
        <taxon>Pseudonocardiales</taxon>
        <taxon>Pseudonocardiaceae</taxon>
        <taxon>Actinomycetospora</taxon>
    </lineage>
</organism>
<feature type="active site" evidence="3">
    <location>
        <position position="235"/>
    </location>
</feature>
<feature type="domain" description="ACT" evidence="5">
    <location>
        <begin position="12"/>
        <end position="85"/>
    </location>
</feature>
<dbReference type="SUPFAM" id="SSF55021">
    <property type="entry name" value="ACT-like"/>
    <property type="match status" value="1"/>
</dbReference>
<comment type="function">
    <text evidence="3">Catalyzes the hydrolysis of 10-formyltetrahydrofolate (formyl-FH4) to formate and tetrahydrofolate (FH4).</text>
</comment>
<dbReference type="GO" id="GO:0008864">
    <property type="term" value="F:formyltetrahydrofolate deformylase activity"/>
    <property type="evidence" value="ECO:0007669"/>
    <property type="project" value="UniProtKB-EC"/>
</dbReference>
<comment type="catalytic activity">
    <reaction evidence="3">
        <text>(6R)-10-formyltetrahydrofolate + H2O = (6S)-5,6,7,8-tetrahydrofolate + formate + H(+)</text>
        <dbReference type="Rhea" id="RHEA:19833"/>
        <dbReference type="ChEBI" id="CHEBI:15377"/>
        <dbReference type="ChEBI" id="CHEBI:15378"/>
        <dbReference type="ChEBI" id="CHEBI:15740"/>
        <dbReference type="ChEBI" id="CHEBI:57453"/>
        <dbReference type="ChEBI" id="CHEBI:195366"/>
        <dbReference type="EC" id="3.5.1.10"/>
    </reaction>
</comment>
<dbReference type="PANTHER" id="PTHR42706:SF1">
    <property type="entry name" value="FORMYLTETRAHYDROFOLATE DEFORMYLASE 2, MITOCHONDRIAL"/>
    <property type="match status" value="1"/>
</dbReference>
<dbReference type="CDD" id="cd04875">
    <property type="entry name" value="ACT_F4HF-DF"/>
    <property type="match status" value="1"/>
</dbReference>
<evidence type="ECO:0000313" key="6">
    <source>
        <dbReference type="EMBL" id="MEJ2889255.1"/>
    </source>
</evidence>
<dbReference type="HAMAP" id="MF_01927">
    <property type="entry name" value="PurU"/>
    <property type="match status" value="1"/>
</dbReference>
<gene>
    <name evidence="3 6" type="primary">purU</name>
    <name evidence="6" type="ORF">WCD41_22540</name>
</gene>
<dbReference type="RefSeq" id="WP_337716634.1">
    <property type="nucleotide sequence ID" value="NZ_JBBEGL010000006.1"/>
</dbReference>
<dbReference type="InterPro" id="IPR045865">
    <property type="entry name" value="ACT-like_dom_sf"/>
</dbReference>
<evidence type="ECO:0000256" key="1">
    <source>
        <dbReference type="ARBA" id="ARBA00022563"/>
    </source>
</evidence>
<evidence type="ECO:0000256" key="3">
    <source>
        <dbReference type="HAMAP-Rule" id="MF_01927"/>
    </source>
</evidence>
<keyword evidence="7" id="KW-1185">Reference proteome</keyword>
<evidence type="ECO:0000259" key="5">
    <source>
        <dbReference type="PROSITE" id="PS51671"/>
    </source>
</evidence>
<dbReference type="InterPro" id="IPR004810">
    <property type="entry name" value="PurU"/>
</dbReference>
<dbReference type="Gene3D" id="3.40.50.170">
    <property type="entry name" value="Formyl transferase, N-terminal domain"/>
    <property type="match status" value="1"/>
</dbReference>
<comment type="similarity">
    <text evidence="3">Belongs to the PurU family.</text>
</comment>
<evidence type="ECO:0000256" key="2">
    <source>
        <dbReference type="ARBA" id="ARBA00022801"/>
    </source>
</evidence>
<dbReference type="Gene3D" id="3.30.70.260">
    <property type="match status" value="1"/>
</dbReference>
<keyword evidence="2 3" id="KW-0378">Hydrolase</keyword>
<dbReference type="Pfam" id="PF00551">
    <property type="entry name" value="Formyl_trans_N"/>
    <property type="match status" value="1"/>
</dbReference>